<feature type="region of interest" description="Disordered" evidence="1">
    <location>
        <begin position="36"/>
        <end position="61"/>
    </location>
</feature>
<feature type="compositionally biased region" description="Gly residues" evidence="1">
    <location>
        <begin position="1"/>
        <end position="13"/>
    </location>
</feature>
<dbReference type="VEuPathDB" id="FungiDB:BDBG_04016"/>
<reference evidence="3" key="1">
    <citation type="journal article" date="2015" name="PLoS Genet.">
        <title>The dynamic genome and transcriptome of the human fungal pathogen Blastomyces and close relative Emmonsia.</title>
        <authorList>
            <person name="Munoz J.F."/>
            <person name="Gauthier G.M."/>
            <person name="Desjardins C.A."/>
            <person name="Gallo J.E."/>
            <person name="Holder J."/>
            <person name="Sullivan T.D."/>
            <person name="Marty A.J."/>
            <person name="Carmen J.C."/>
            <person name="Chen Z."/>
            <person name="Ding L."/>
            <person name="Gujja S."/>
            <person name="Magrini V."/>
            <person name="Misas E."/>
            <person name="Mitreva M."/>
            <person name="Priest M."/>
            <person name="Saif S."/>
            <person name="Whiston E.A."/>
            <person name="Young S."/>
            <person name="Zeng Q."/>
            <person name="Goldman W.E."/>
            <person name="Mardis E.R."/>
            <person name="Taylor J.W."/>
            <person name="McEwen J.G."/>
            <person name="Clay O.K."/>
            <person name="Klein B.S."/>
            <person name="Cuomo C.A."/>
        </authorList>
    </citation>
    <scope>NUCLEOTIDE SEQUENCE [LARGE SCALE GENOMIC DNA]</scope>
    <source>
        <strain evidence="3">SLH14081</strain>
    </source>
</reference>
<dbReference type="KEGG" id="bgh:BDBG_04016"/>
<protein>
    <submittedName>
        <fullName evidence="2">Uncharacterized protein</fullName>
    </submittedName>
</protein>
<keyword evidence="3" id="KW-1185">Reference proteome</keyword>
<dbReference type="EMBL" id="GG657453">
    <property type="protein sequence ID" value="OAT08019.1"/>
    <property type="molecule type" value="Genomic_DNA"/>
</dbReference>
<dbReference type="RefSeq" id="XP_031578080.1">
    <property type="nucleotide sequence ID" value="XM_031721502.1"/>
</dbReference>
<evidence type="ECO:0000313" key="2">
    <source>
        <dbReference type="EMBL" id="OAT08019.1"/>
    </source>
</evidence>
<evidence type="ECO:0000256" key="1">
    <source>
        <dbReference type="SAM" id="MobiDB-lite"/>
    </source>
</evidence>
<dbReference type="GeneID" id="8505268"/>
<dbReference type="Proteomes" id="UP000002038">
    <property type="component" value="Unassembled WGS sequence"/>
</dbReference>
<dbReference type="AlphaFoldDB" id="A0A179ULC0"/>
<sequence length="61" mass="5849">MDGAGAGAGCGGGDGDDDDAAAAAAAAAAASPLRLCGDSTRANPFHRASTPLPPLFHRAKE</sequence>
<proteinExistence type="predicted"/>
<accession>A0A179ULC0</accession>
<name>A0A179ULC0_BLAGS</name>
<evidence type="ECO:0000313" key="3">
    <source>
        <dbReference type="Proteomes" id="UP000002038"/>
    </source>
</evidence>
<gene>
    <name evidence="2" type="ORF">BDBG_04016</name>
</gene>
<feature type="region of interest" description="Disordered" evidence="1">
    <location>
        <begin position="1"/>
        <end position="24"/>
    </location>
</feature>
<organism evidence="2 3">
    <name type="scientific">Blastomyces gilchristii (strain SLH14081)</name>
    <name type="common">Blastomyces dermatitidis</name>
    <dbReference type="NCBI Taxonomy" id="559298"/>
    <lineage>
        <taxon>Eukaryota</taxon>
        <taxon>Fungi</taxon>
        <taxon>Dikarya</taxon>
        <taxon>Ascomycota</taxon>
        <taxon>Pezizomycotina</taxon>
        <taxon>Eurotiomycetes</taxon>
        <taxon>Eurotiomycetidae</taxon>
        <taxon>Onygenales</taxon>
        <taxon>Ajellomycetaceae</taxon>
        <taxon>Blastomyces</taxon>
    </lineage>
</organism>